<reference evidence="1 2" key="1">
    <citation type="submission" date="2019-01" db="EMBL/GenBank/DDBJ databases">
        <title>Genome sequence of Salinicola endophyticus REST5.</title>
        <authorList>
            <person name="Nascimento F.X."/>
        </authorList>
    </citation>
    <scope>NUCLEOTIDE SEQUENCE [LARGE SCALE GENOMIC DNA]</scope>
    <source>
        <strain evidence="1 2">REST5</strain>
    </source>
</reference>
<organism evidence="1 2">
    <name type="scientific">Salinicola endophyticus</name>
    <dbReference type="NCBI Taxonomy" id="1949083"/>
    <lineage>
        <taxon>Bacteria</taxon>
        <taxon>Pseudomonadati</taxon>
        <taxon>Pseudomonadota</taxon>
        <taxon>Gammaproteobacteria</taxon>
        <taxon>Oceanospirillales</taxon>
        <taxon>Halomonadaceae</taxon>
        <taxon>Salinicola</taxon>
    </lineage>
</organism>
<accession>A0ABY8FFQ7</accession>
<dbReference type="EMBL" id="CP035631">
    <property type="protein sequence ID" value="WFF40388.1"/>
    <property type="molecule type" value="Genomic_DNA"/>
</dbReference>
<evidence type="ECO:0000313" key="2">
    <source>
        <dbReference type="Proteomes" id="UP001321526"/>
    </source>
</evidence>
<dbReference type="Proteomes" id="UP001321526">
    <property type="component" value="Chromosome"/>
</dbReference>
<proteinExistence type="predicted"/>
<dbReference type="RefSeq" id="WP_282235630.1">
    <property type="nucleotide sequence ID" value="NZ_CP035631.1"/>
</dbReference>
<sequence>MPESEFFEGLKKCVPGDDVSVSVPGAIYSGEISELGECYIKIKGKMILCNPHSLEQGGHPSMINNTAIPFENVTAFTRDGVDYEKENGV</sequence>
<keyword evidence="2" id="KW-1185">Reference proteome</keyword>
<protein>
    <submittedName>
        <fullName evidence="1">Uncharacterized protein</fullName>
    </submittedName>
</protein>
<name>A0ABY8FFQ7_9GAMM</name>
<evidence type="ECO:0000313" key="1">
    <source>
        <dbReference type="EMBL" id="WFF40388.1"/>
    </source>
</evidence>
<gene>
    <name evidence="1" type="ORF">EVC62_02110</name>
</gene>